<dbReference type="SUPFAM" id="SSF141000">
    <property type="entry name" value="Glu-tRNAGln amidotransferase C subunit"/>
    <property type="match status" value="1"/>
</dbReference>
<dbReference type="InterPro" id="IPR003837">
    <property type="entry name" value="GatC"/>
</dbReference>
<dbReference type="PANTHER" id="PTHR15004:SF0">
    <property type="entry name" value="GLUTAMYL-TRNA(GLN) AMIDOTRANSFERASE SUBUNIT C, MITOCHONDRIAL"/>
    <property type="match status" value="1"/>
</dbReference>
<dbReference type="GO" id="GO:0006412">
    <property type="term" value="P:translation"/>
    <property type="evidence" value="ECO:0007669"/>
    <property type="project" value="UniProtKB-UniRule"/>
</dbReference>
<comment type="subunit">
    <text evidence="1">Heterotrimer of A, B and C subunits.</text>
</comment>
<dbReference type="EC" id="6.3.5.-" evidence="1"/>
<dbReference type="EMBL" id="JAIOIV010000028">
    <property type="protein sequence ID" value="MBZ0155257.1"/>
    <property type="molecule type" value="Genomic_DNA"/>
</dbReference>
<gene>
    <name evidence="1 2" type="primary">gatC</name>
    <name evidence="2" type="ORF">K8I29_03470</name>
</gene>
<accession>A0A953J8L0</accession>
<keyword evidence="1" id="KW-0648">Protein biosynthesis</keyword>
<reference evidence="2" key="2">
    <citation type="submission" date="2021-08" db="EMBL/GenBank/DDBJ databases">
        <authorList>
            <person name="Dalcin Martins P."/>
        </authorList>
    </citation>
    <scope>NUCLEOTIDE SEQUENCE</scope>
    <source>
        <strain evidence="2">MAG_39</strain>
    </source>
</reference>
<organism evidence="2 3">
    <name type="scientific">Candidatus Nitrobium versatile</name>
    <dbReference type="NCBI Taxonomy" id="2884831"/>
    <lineage>
        <taxon>Bacteria</taxon>
        <taxon>Pseudomonadati</taxon>
        <taxon>Nitrospirota</taxon>
        <taxon>Nitrospiria</taxon>
        <taxon>Nitrospirales</taxon>
        <taxon>Nitrospiraceae</taxon>
        <taxon>Candidatus Nitrobium</taxon>
    </lineage>
</organism>
<dbReference type="Gene3D" id="1.10.20.60">
    <property type="entry name" value="Glu-tRNAGln amidotransferase C subunit, N-terminal domain"/>
    <property type="match status" value="1"/>
</dbReference>
<comment type="similarity">
    <text evidence="1">Belongs to the GatC family.</text>
</comment>
<dbReference type="PANTHER" id="PTHR15004">
    <property type="entry name" value="GLUTAMYL-TRNA(GLN) AMIDOTRANSFERASE SUBUNIT C, MITOCHONDRIAL"/>
    <property type="match status" value="1"/>
</dbReference>
<comment type="caution">
    <text evidence="2">The sequence shown here is derived from an EMBL/GenBank/DDBJ whole genome shotgun (WGS) entry which is preliminary data.</text>
</comment>
<keyword evidence="1" id="KW-0547">Nucleotide-binding</keyword>
<reference evidence="2" key="1">
    <citation type="journal article" date="2021" name="bioRxiv">
        <title>Unraveling nitrogen, sulfur and carbon metabolic pathways and microbial community transcriptional responses to substrate deprivation and toxicity stresses in a bioreactor mimicking anoxic brackish coastal sediment conditions.</title>
        <authorList>
            <person name="Martins P.D."/>
            <person name="Echeveste M.J."/>
            <person name="Arshad A."/>
            <person name="Kurth J."/>
            <person name="Ouboter H."/>
            <person name="Jetten M.S.M."/>
            <person name="Welte C.U."/>
        </authorList>
    </citation>
    <scope>NUCLEOTIDE SEQUENCE</scope>
    <source>
        <strain evidence="2">MAG_39</strain>
    </source>
</reference>
<comment type="catalytic activity">
    <reaction evidence="1">
        <text>L-glutamyl-tRNA(Gln) + L-glutamine + ATP + H2O = L-glutaminyl-tRNA(Gln) + L-glutamate + ADP + phosphate + H(+)</text>
        <dbReference type="Rhea" id="RHEA:17521"/>
        <dbReference type="Rhea" id="RHEA-COMP:9681"/>
        <dbReference type="Rhea" id="RHEA-COMP:9684"/>
        <dbReference type="ChEBI" id="CHEBI:15377"/>
        <dbReference type="ChEBI" id="CHEBI:15378"/>
        <dbReference type="ChEBI" id="CHEBI:29985"/>
        <dbReference type="ChEBI" id="CHEBI:30616"/>
        <dbReference type="ChEBI" id="CHEBI:43474"/>
        <dbReference type="ChEBI" id="CHEBI:58359"/>
        <dbReference type="ChEBI" id="CHEBI:78520"/>
        <dbReference type="ChEBI" id="CHEBI:78521"/>
        <dbReference type="ChEBI" id="CHEBI:456216"/>
    </reaction>
</comment>
<evidence type="ECO:0000313" key="3">
    <source>
        <dbReference type="Proteomes" id="UP000705867"/>
    </source>
</evidence>
<proteinExistence type="inferred from homology"/>
<dbReference type="GO" id="GO:0005524">
    <property type="term" value="F:ATP binding"/>
    <property type="evidence" value="ECO:0007669"/>
    <property type="project" value="UniProtKB-KW"/>
</dbReference>
<dbReference type="InterPro" id="IPR036113">
    <property type="entry name" value="Asp/Glu-ADT_sf_sub_c"/>
</dbReference>
<dbReference type="HAMAP" id="MF_00122">
    <property type="entry name" value="GatC"/>
    <property type="match status" value="1"/>
</dbReference>
<protein>
    <recommendedName>
        <fullName evidence="1">Aspartyl/glutamyl-tRNA(Asn/Gln) amidotransferase subunit C</fullName>
        <shortName evidence="1">Asp/Glu-ADT subunit C</shortName>
        <ecNumber evidence="1">6.3.5.-</ecNumber>
    </recommendedName>
</protein>
<name>A0A953J8L0_9BACT</name>
<evidence type="ECO:0000256" key="1">
    <source>
        <dbReference type="HAMAP-Rule" id="MF_00122"/>
    </source>
</evidence>
<keyword evidence="1" id="KW-0067">ATP-binding</keyword>
<dbReference type="AlphaFoldDB" id="A0A953J8L0"/>
<dbReference type="GO" id="GO:0050567">
    <property type="term" value="F:glutaminyl-tRNA synthase (glutamine-hydrolyzing) activity"/>
    <property type="evidence" value="ECO:0007669"/>
    <property type="project" value="UniProtKB-UniRule"/>
</dbReference>
<dbReference type="GO" id="GO:0070681">
    <property type="term" value="P:glutaminyl-tRNAGln biosynthesis via transamidation"/>
    <property type="evidence" value="ECO:0007669"/>
    <property type="project" value="TreeGrafter"/>
</dbReference>
<evidence type="ECO:0000313" key="2">
    <source>
        <dbReference type="EMBL" id="MBZ0155257.1"/>
    </source>
</evidence>
<dbReference type="NCBIfam" id="TIGR00135">
    <property type="entry name" value="gatC"/>
    <property type="match status" value="1"/>
</dbReference>
<sequence>MRINREDVRHIAKLSRLHVSEEEVDTFSGQLSSIIEYIEQLNRLDTTGVEPTSHVLPLQNVMRDDLPLPSLPREEVLRNTPDSTGKFYRVPKIIE</sequence>
<comment type="function">
    <text evidence="1">Allows the formation of correctly charged Asn-tRNA(Asn) or Gln-tRNA(Gln) through the transamidation of misacylated Asp-tRNA(Asn) or Glu-tRNA(Gln) in organisms which lack either or both of asparaginyl-tRNA or glutaminyl-tRNA synthetases. The reaction takes place in the presence of glutamine and ATP through an activated phospho-Asp-tRNA(Asn) or phospho-Glu-tRNA(Gln).</text>
</comment>
<dbReference type="Pfam" id="PF02686">
    <property type="entry name" value="GatC"/>
    <property type="match status" value="1"/>
</dbReference>
<dbReference type="GO" id="GO:0006450">
    <property type="term" value="P:regulation of translational fidelity"/>
    <property type="evidence" value="ECO:0007669"/>
    <property type="project" value="InterPro"/>
</dbReference>
<keyword evidence="1" id="KW-0436">Ligase</keyword>
<comment type="catalytic activity">
    <reaction evidence="1">
        <text>L-aspartyl-tRNA(Asn) + L-glutamine + ATP + H2O = L-asparaginyl-tRNA(Asn) + L-glutamate + ADP + phosphate + 2 H(+)</text>
        <dbReference type="Rhea" id="RHEA:14513"/>
        <dbReference type="Rhea" id="RHEA-COMP:9674"/>
        <dbReference type="Rhea" id="RHEA-COMP:9677"/>
        <dbReference type="ChEBI" id="CHEBI:15377"/>
        <dbReference type="ChEBI" id="CHEBI:15378"/>
        <dbReference type="ChEBI" id="CHEBI:29985"/>
        <dbReference type="ChEBI" id="CHEBI:30616"/>
        <dbReference type="ChEBI" id="CHEBI:43474"/>
        <dbReference type="ChEBI" id="CHEBI:58359"/>
        <dbReference type="ChEBI" id="CHEBI:78515"/>
        <dbReference type="ChEBI" id="CHEBI:78516"/>
        <dbReference type="ChEBI" id="CHEBI:456216"/>
    </reaction>
</comment>
<dbReference type="Proteomes" id="UP000705867">
    <property type="component" value="Unassembled WGS sequence"/>
</dbReference>